<evidence type="ECO:0000313" key="2">
    <source>
        <dbReference type="Proteomes" id="UP000003915"/>
    </source>
</evidence>
<comment type="caution">
    <text evidence="1">The sequence shown here is derived from an EMBL/GenBank/DDBJ whole genome shotgun (WGS) entry which is preliminary data.</text>
</comment>
<dbReference type="EMBL" id="AFCV01000194">
    <property type="protein sequence ID" value="EHC95514.1"/>
    <property type="molecule type" value="Genomic_DNA"/>
</dbReference>
<gene>
    <name evidence="1" type="ORF">LTSEUGA_0792</name>
</gene>
<accession>A0A6C8H7C0</accession>
<feature type="non-terminal residue" evidence="1">
    <location>
        <position position="1"/>
    </location>
</feature>
<sequence length="60" mass="6578">PRSAPATRWRRNTAASCTRYCINPLLPDGALIWPTCRPQAGYLAPSSGNYHDFLSGITTN</sequence>
<organism evidence="1 2">
    <name type="scientific">Salmonella enterica subsp. enterica serovar Uganda str. R8-3404</name>
    <dbReference type="NCBI Taxonomy" id="913083"/>
    <lineage>
        <taxon>Bacteria</taxon>
        <taxon>Pseudomonadati</taxon>
        <taxon>Pseudomonadota</taxon>
        <taxon>Gammaproteobacteria</taxon>
        <taxon>Enterobacterales</taxon>
        <taxon>Enterobacteriaceae</taxon>
        <taxon>Salmonella</taxon>
    </lineage>
</organism>
<proteinExistence type="predicted"/>
<dbReference type="AlphaFoldDB" id="A0A6C8H7C0"/>
<reference evidence="1 2" key="1">
    <citation type="journal article" date="2011" name="BMC Genomics">
        <title>Genome sequencing reveals diversification of virulence factor content and possible host adaptation in distinct subpopulations of Salmonella enterica.</title>
        <authorList>
            <person name="den Bakker H.C."/>
            <person name="Moreno Switt A.I."/>
            <person name="Govoni G."/>
            <person name="Cummings C.A."/>
            <person name="Ranieri M.L."/>
            <person name="Degoricija L."/>
            <person name="Hoelzer K."/>
            <person name="Rodriguez-Rivera L.D."/>
            <person name="Brown S."/>
            <person name="Bolchacova E."/>
            <person name="Furtado M.R."/>
            <person name="Wiedmann M."/>
        </authorList>
    </citation>
    <scope>NUCLEOTIDE SEQUENCE [LARGE SCALE GENOMIC DNA]</scope>
    <source>
        <strain evidence="1 2">R8-3404</strain>
    </source>
</reference>
<dbReference type="Proteomes" id="UP000003915">
    <property type="component" value="Unassembled WGS sequence"/>
</dbReference>
<evidence type="ECO:0000313" key="1">
    <source>
        <dbReference type="EMBL" id="EHC95514.1"/>
    </source>
</evidence>
<name>A0A6C8H7C0_SALET</name>
<protein>
    <submittedName>
        <fullName evidence="1">Uncharacterized protein</fullName>
    </submittedName>
</protein>